<dbReference type="Pfam" id="PF13472">
    <property type="entry name" value="Lipase_GDSL_2"/>
    <property type="match status" value="1"/>
</dbReference>
<keyword evidence="3" id="KW-1185">Reference proteome</keyword>
<dbReference type="InterPro" id="IPR036514">
    <property type="entry name" value="SGNH_hydro_sf"/>
</dbReference>
<feature type="domain" description="SGNH hydrolase-type esterase" evidence="1">
    <location>
        <begin position="96"/>
        <end position="259"/>
    </location>
</feature>
<dbReference type="Proteomes" id="UP000681594">
    <property type="component" value="Unassembled WGS sequence"/>
</dbReference>
<dbReference type="InterPro" id="IPR013830">
    <property type="entry name" value="SGNH_hydro"/>
</dbReference>
<evidence type="ECO:0000259" key="1">
    <source>
        <dbReference type="Pfam" id="PF13472"/>
    </source>
</evidence>
<protein>
    <submittedName>
        <fullName evidence="2">GDSL family lipase</fullName>
    </submittedName>
</protein>
<dbReference type="SUPFAM" id="SSF52266">
    <property type="entry name" value="SGNH hydrolase"/>
    <property type="match status" value="1"/>
</dbReference>
<evidence type="ECO:0000313" key="3">
    <source>
        <dbReference type="Proteomes" id="UP000681594"/>
    </source>
</evidence>
<dbReference type="Gene3D" id="3.40.50.1110">
    <property type="entry name" value="SGNH hydrolase"/>
    <property type="match status" value="1"/>
</dbReference>
<organism evidence="2 3">
    <name type="scientific">Pararoseomonas baculiformis</name>
    <dbReference type="NCBI Taxonomy" id="2820812"/>
    <lineage>
        <taxon>Bacteria</taxon>
        <taxon>Pseudomonadati</taxon>
        <taxon>Pseudomonadota</taxon>
        <taxon>Alphaproteobacteria</taxon>
        <taxon>Acetobacterales</taxon>
        <taxon>Acetobacteraceae</taxon>
        <taxon>Pararoseomonas</taxon>
    </lineage>
</organism>
<accession>A0ABS4AAM0</accession>
<proteinExistence type="predicted"/>
<comment type="caution">
    <text evidence="2">The sequence shown here is derived from an EMBL/GenBank/DDBJ whole genome shotgun (WGS) entry which is preliminary data.</text>
</comment>
<gene>
    <name evidence="2" type="ORF">J8J14_04515</name>
</gene>
<sequence length="274" mass="30329">MPFPPRLLPNQRSPRPQAHRRRWRSALLKLCVGGLLVTAVTPALAQGEQACPAIPAREPLPREAKPELLEDPYWRARVAELSRVASRDMSYARMIFFGDSITHVWHLPVWEQYYGSRGGVNFGVAGDFTQGLLWRLNQGGQWPASLKPKLAVLLIGTNNAAYSAPPENTALGIAETVRLIRQRSPATRVLIIGILPRGADASDPARRVNQRVNELVSRCADQRWVFYVDVGNALLDQQGRLSEQIAHDRLHLTAEGYARLSAALAPTINALMGP</sequence>
<dbReference type="PANTHER" id="PTHR30383">
    <property type="entry name" value="THIOESTERASE 1/PROTEASE 1/LYSOPHOSPHOLIPASE L1"/>
    <property type="match status" value="1"/>
</dbReference>
<reference evidence="2 3" key="1">
    <citation type="submission" date="2021-03" db="EMBL/GenBank/DDBJ databases">
        <authorList>
            <person name="So Y."/>
        </authorList>
    </citation>
    <scope>NUCLEOTIDE SEQUENCE [LARGE SCALE GENOMIC DNA]</scope>
    <source>
        <strain evidence="2 3">SSH11</strain>
    </source>
</reference>
<evidence type="ECO:0000313" key="2">
    <source>
        <dbReference type="EMBL" id="MBP0444033.1"/>
    </source>
</evidence>
<dbReference type="InterPro" id="IPR051532">
    <property type="entry name" value="Ester_Hydrolysis_Enzymes"/>
</dbReference>
<dbReference type="EMBL" id="JAGIZB010000003">
    <property type="protein sequence ID" value="MBP0444033.1"/>
    <property type="molecule type" value="Genomic_DNA"/>
</dbReference>
<name>A0ABS4AAM0_9PROT</name>